<dbReference type="GO" id="GO:0000724">
    <property type="term" value="P:double-strand break repair via homologous recombination"/>
    <property type="evidence" value="ECO:0007669"/>
    <property type="project" value="TreeGrafter"/>
</dbReference>
<dbReference type="GO" id="GO:0003697">
    <property type="term" value="F:single-stranded DNA binding"/>
    <property type="evidence" value="ECO:0007669"/>
    <property type="project" value="TreeGrafter"/>
</dbReference>
<protein>
    <submittedName>
        <fullName evidence="4">ATPase SWSAP1</fullName>
    </submittedName>
</protein>
<dbReference type="AlphaFoldDB" id="A0A8C0WJX3"/>
<dbReference type="RefSeq" id="XP_073910147.1">
    <property type="nucleotide sequence ID" value="XM_074054046.1"/>
</dbReference>
<accession>A0A8C0WJX3</accession>
<sequence>MAETLRRVLSTGSTAGTWEGNTVEAGPPLLLIGAPGSGKTALLFSAALEVAGEGRGPVLFLTRRPLQSLPLRKRAALDPLRLQKIRFQYPPSTGELLRLLCSAHESQGPVPSLLLLDGLEEYLAEDPGSQEVAYLAALLLDTAFHFSHRLGSNRDCGLMVALETQEEADSGDGPQLALLQRYFPAQCWLQPDASGPGEHRLRVCLEPGGLGPRAEWSVIFQADGEMTTQPTNPSFNKTLNAGGQP</sequence>
<reference evidence="4" key="2">
    <citation type="submission" date="2025-04" db="UniProtKB">
        <authorList>
            <consortium name="RefSeq"/>
        </authorList>
    </citation>
    <scope>IDENTIFICATION</scope>
    <source>
        <tissue evidence="4">Leukocyte</tissue>
    </source>
</reference>
<gene>
    <name evidence="2 4" type="primary">Swsap1</name>
</gene>
<dbReference type="RefSeq" id="XP_073910148.1">
    <property type="nucleotide sequence ID" value="XM_074054047.1"/>
</dbReference>
<dbReference type="PANTHER" id="PTHR28653:SF1">
    <property type="entry name" value="ATPASE SWSAP1"/>
    <property type="match status" value="1"/>
</dbReference>
<dbReference type="SUPFAM" id="SSF52540">
    <property type="entry name" value="P-loop containing nucleoside triphosphate hydrolases"/>
    <property type="match status" value="1"/>
</dbReference>
<reference evidence="2" key="1">
    <citation type="submission" date="2023-09" db="UniProtKB">
        <authorList>
            <consortium name="Ensembl"/>
        </authorList>
    </citation>
    <scope>IDENTIFICATION</scope>
</reference>
<feature type="region of interest" description="Disordered" evidence="1">
    <location>
        <begin position="226"/>
        <end position="245"/>
    </location>
</feature>
<evidence type="ECO:0000313" key="4">
    <source>
        <dbReference type="RefSeq" id="XP_020028840.1"/>
    </source>
</evidence>
<name>A0A8C0WJX3_CASCN</name>
<dbReference type="PANTHER" id="PTHR28653">
    <property type="match status" value="1"/>
</dbReference>
<dbReference type="Ensembl" id="ENSCCNT00000012204.1">
    <property type="protein sequence ID" value="ENSCCNP00000009260.1"/>
    <property type="gene ID" value="ENSCCNG00000009786.1"/>
</dbReference>
<dbReference type="CTD" id="126074"/>
<dbReference type="GeneID" id="109692575"/>
<proteinExistence type="predicted"/>
<dbReference type="InterPro" id="IPR027417">
    <property type="entry name" value="P-loop_NTPase"/>
</dbReference>
<evidence type="ECO:0000313" key="2">
    <source>
        <dbReference type="Ensembl" id="ENSCCNP00000009260.1"/>
    </source>
</evidence>
<dbReference type="GO" id="GO:0097196">
    <property type="term" value="C:Shu complex"/>
    <property type="evidence" value="ECO:0007669"/>
    <property type="project" value="TreeGrafter"/>
</dbReference>
<evidence type="ECO:0000313" key="3">
    <source>
        <dbReference type="Proteomes" id="UP001732720"/>
    </source>
</evidence>
<evidence type="ECO:0000256" key="1">
    <source>
        <dbReference type="SAM" id="MobiDB-lite"/>
    </source>
</evidence>
<dbReference type="OrthoDB" id="67296at2759"/>
<dbReference type="Gene3D" id="3.40.50.300">
    <property type="entry name" value="P-loop containing nucleotide triphosphate hydrolases"/>
    <property type="match status" value="1"/>
</dbReference>
<dbReference type="RefSeq" id="XP_073910146.1">
    <property type="nucleotide sequence ID" value="XM_074054045.1"/>
</dbReference>
<dbReference type="KEGG" id="ccan:109692575"/>
<keyword evidence="3" id="KW-1185">Reference proteome</keyword>
<organism evidence="2">
    <name type="scientific">Castor canadensis</name>
    <name type="common">American beaver</name>
    <dbReference type="NCBI Taxonomy" id="51338"/>
    <lineage>
        <taxon>Eukaryota</taxon>
        <taxon>Metazoa</taxon>
        <taxon>Chordata</taxon>
        <taxon>Craniata</taxon>
        <taxon>Vertebrata</taxon>
        <taxon>Euteleostomi</taxon>
        <taxon>Mammalia</taxon>
        <taxon>Eutheria</taxon>
        <taxon>Euarchontoglires</taxon>
        <taxon>Glires</taxon>
        <taxon>Rodentia</taxon>
        <taxon>Castorimorpha</taxon>
        <taxon>Castoridae</taxon>
        <taxon>Castor</taxon>
    </lineage>
</organism>
<dbReference type="Proteomes" id="UP001732720">
    <property type="component" value="Chromosome 14"/>
</dbReference>
<dbReference type="RefSeq" id="XP_020028840.1">
    <property type="nucleotide sequence ID" value="XM_020173251.1"/>
</dbReference>
<dbReference type="RefSeq" id="XP_073910149.1">
    <property type="nucleotide sequence ID" value="XM_074054048.1"/>
</dbReference>